<proteinExistence type="predicted"/>
<protein>
    <submittedName>
        <fullName evidence="1">Uncharacterized protein</fullName>
    </submittedName>
</protein>
<dbReference type="STRING" id="190974.SAMN05216439_0424"/>
<dbReference type="AlphaFoldDB" id="A0A1H7PQ90"/>
<name>A0A1H7PQ90_9EURY</name>
<dbReference type="EMBL" id="FOAK01000016">
    <property type="protein sequence ID" value="SEL37425.1"/>
    <property type="molecule type" value="Genomic_DNA"/>
</dbReference>
<evidence type="ECO:0000313" key="2">
    <source>
        <dbReference type="Proteomes" id="UP000199506"/>
    </source>
</evidence>
<dbReference type="Proteomes" id="UP000199506">
    <property type="component" value="Unassembled WGS sequence"/>
</dbReference>
<reference evidence="1 2" key="1">
    <citation type="submission" date="2016-10" db="EMBL/GenBank/DDBJ databases">
        <authorList>
            <person name="de Groot N.N."/>
        </authorList>
    </citation>
    <scope>NUCLEOTIDE SEQUENCE [LARGE SCALE GENOMIC DNA]</scope>
    <source>
        <strain evidence="1 2">DSM 11978</strain>
    </source>
</reference>
<sequence length="324" mass="37550">MDDKNQFNETTEIVGNIKLRLDKDLKKLLKASEKTGVPLIFSGDSIVDFKVEGDSRYESNIKPDFIEIGPPAFYFDLEFGGNKFKEVPFDRIKTSDCTYIFKSMPYSTLDIDFDIGLRLDNLNLDPSLTITIHRKSNKIKDILNYEIRKRELSNGTFSLIPFGNIKFKMEGELPSASFDDNILDFYKKVNYINDELKLNIALDDDYVITNDDFISANIICDFIKNKKIKLDTLPLSMNTSIFGLNKLLTERNKQFTLKQNEYCVNLIGNEINLGSYKIEIKHYEIVNFDELNEIYINNRNSKDLINISVVLKEKDSDELYMDFD</sequence>
<accession>A0A1H7PQ90</accession>
<organism evidence="1 2">
    <name type="scientific">Methanobrevibacter gottschalkii</name>
    <dbReference type="NCBI Taxonomy" id="190974"/>
    <lineage>
        <taxon>Archaea</taxon>
        <taxon>Methanobacteriati</taxon>
        <taxon>Methanobacteriota</taxon>
        <taxon>Methanomada group</taxon>
        <taxon>Methanobacteria</taxon>
        <taxon>Methanobacteriales</taxon>
        <taxon>Methanobacteriaceae</taxon>
        <taxon>Methanobrevibacter</taxon>
    </lineage>
</organism>
<gene>
    <name evidence="1" type="ORF">SAMN05216439_0424</name>
</gene>
<dbReference type="RefSeq" id="WP_091699880.1">
    <property type="nucleotide sequence ID" value="NZ_FOAK01000016.1"/>
</dbReference>
<evidence type="ECO:0000313" key="1">
    <source>
        <dbReference type="EMBL" id="SEL37425.1"/>
    </source>
</evidence>